<gene>
    <name evidence="1" type="ORF">UFOPK4043_00724</name>
</gene>
<dbReference type="EMBL" id="CAFBPA010000089">
    <property type="protein sequence ID" value="CAB5004393.1"/>
    <property type="molecule type" value="Genomic_DNA"/>
</dbReference>
<dbReference type="AlphaFoldDB" id="A0A6J7PMD6"/>
<evidence type="ECO:0000313" key="1">
    <source>
        <dbReference type="EMBL" id="CAB5004393.1"/>
    </source>
</evidence>
<protein>
    <submittedName>
        <fullName evidence="1">Unannotated protein</fullName>
    </submittedName>
</protein>
<organism evidence="1">
    <name type="scientific">freshwater metagenome</name>
    <dbReference type="NCBI Taxonomy" id="449393"/>
    <lineage>
        <taxon>unclassified sequences</taxon>
        <taxon>metagenomes</taxon>
        <taxon>ecological metagenomes</taxon>
    </lineage>
</organism>
<proteinExistence type="predicted"/>
<name>A0A6J7PMD6_9ZZZZ</name>
<accession>A0A6J7PMD6</accession>
<sequence>MSVGEWQINAVDGADVRLRSGRIGLVSVDVSAPVASGLLHVSADEITLTLNLALDQLKTGNFLLQSAARSIVTRNKAHELVYSGKGPVGEIWSVTGIARAGSIEVELDLTITPIASATAPMGQIEIVGSANMGTVHLPIPGMGTVEDFSFDVDAKLALLTKT</sequence>
<reference evidence="1" key="1">
    <citation type="submission" date="2020-05" db="EMBL/GenBank/DDBJ databases">
        <authorList>
            <person name="Chiriac C."/>
            <person name="Salcher M."/>
            <person name="Ghai R."/>
            <person name="Kavagutti S V."/>
        </authorList>
    </citation>
    <scope>NUCLEOTIDE SEQUENCE</scope>
</reference>